<keyword evidence="3" id="KW-1185">Reference proteome</keyword>
<dbReference type="Proteomes" id="UP001400965">
    <property type="component" value="Unassembled WGS sequence"/>
</dbReference>
<keyword evidence="1" id="KW-1133">Transmembrane helix</keyword>
<keyword evidence="1" id="KW-0472">Membrane</keyword>
<proteinExistence type="predicted"/>
<evidence type="ECO:0000313" key="3">
    <source>
        <dbReference type="Proteomes" id="UP001400965"/>
    </source>
</evidence>
<sequence length="41" mass="5099">MGLSFYFEKFITIIFLYTNYFIFKYKIKRNLRLTLKILGIK</sequence>
<evidence type="ECO:0000313" key="2">
    <source>
        <dbReference type="EMBL" id="GAA0862836.1"/>
    </source>
</evidence>
<evidence type="ECO:0000256" key="1">
    <source>
        <dbReference type="SAM" id="Phobius"/>
    </source>
</evidence>
<protein>
    <submittedName>
        <fullName evidence="2">Uncharacterized protein</fullName>
    </submittedName>
</protein>
<keyword evidence="1" id="KW-0812">Transmembrane</keyword>
<gene>
    <name evidence="2" type="ORF">GCM10008917_09810</name>
</gene>
<reference evidence="2 3" key="1">
    <citation type="journal article" date="2019" name="Int. J. Syst. Evol. Microbiol.">
        <title>The Global Catalogue of Microorganisms (GCM) 10K type strain sequencing project: providing services to taxonomists for standard genome sequencing and annotation.</title>
        <authorList>
            <consortium name="The Broad Institute Genomics Platform"/>
            <consortium name="The Broad Institute Genome Sequencing Center for Infectious Disease"/>
            <person name="Wu L."/>
            <person name="Ma J."/>
        </authorList>
    </citation>
    <scope>NUCLEOTIDE SEQUENCE [LARGE SCALE GENOMIC DNA]</scope>
    <source>
        <strain evidence="2 3">JCM 6486</strain>
    </source>
</reference>
<dbReference type="EMBL" id="BAAACP010000004">
    <property type="protein sequence ID" value="GAA0862836.1"/>
    <property type="molecule type" value="Genomic_DNA"/>
</dbReference>
<organism evidence="2 3">
    <name type="scientific">Paraclostridium tenue</name>
    <dbReference type="NCBI Taxonomy" id="1737"/>
    <lineage>
        <taxon>Bacteria</taxon>
        <taxon>Bacillati</taxon>
        <taxon>Bacillota</taxon>
        <taxon>Clostridia</taxon>
        <taxon>Peptostreptococcales</taxon>
        <taxon>Peptostreptococcaceae</taxon>
        <taxon>Paraclostridium</taxon>
    </lineage>
</organism>
<comment type="caution">
    <text evidence="2">The sequence shown here is derived from an EMBL/GenBank/DDBJ whole genome shotgun (WGS) entry which is preliminary data.</text>
</comment>
<accession>A0ABN1M203</accession>
<feature type="transmembrane region" description="Helical" evidence="1">
    <location>
        <begin position="6"/>
        <end position="23"/>
    </location>
</feature>
<name>A0ABN1M203_9FIRM</name>